<proteinExistence type="predicted"/>
<gene>
    <name evidence="2" type="ORF">DBV15_06300</name>
</gene>
<dbReference type="EMBL" id="QBLH01002716">
    <property type="protein sequence ID" value="TGZ47729.1"/>
    <property type="molecule type" value="Genomic_DNA"/>
</dbReference>
<evidence type="ECO:0000313" key="3">
    <source>
        <dbReference type="Proteomes" id="UP000310200"/>
    </source>
</evidence>
<sequence length="118" mass="13269">MKSGDLAVAAHHFPGTDSDVDGDDDSVVSDNGGSDEESSEQEIHNVPTRKQLAEQRSRWELFRRSRNHFKTSKHHAQVRPMARLVVARQCCVGEQGWSDDTESMLSACGRDRMIKCVR</sequence>
<evidence type="ECO:0000313" key="2">
    <source>
        <dbReference type="EMBL" id="TGZ47729.1"/>
    </source>
</evidence>
<dbReference type="Proteomes" id="UP000310200">
    <property type="component" value="Unassembled WGS sequence"/>
</dbReference>
<reference evidence="2 3" key="1">
    <citation type="journal article" date="2019" name="Philos. Trans. R. Soc. Lond., B, Biol. Sci.">
        <title>Ant behaviour and brain gene expression of defending hosts depend on the ecological success of the intruding social parasite.</title>
        <authorList>
            <person name="Kaur R."/>
            <person name="Stoldt M."/>
            <person name="Jongepier E."/>
            <person name="Feldmeyer B."/>
            <person name="Menzel F."/>
            <person name="Bornberg-Bauer E."/>
            <person name="Foitzik S."/>
        </authorList>
    </citation>
    <scope>NUCLEOTIDE SEQUENCE [LARGE SCALE GENOMIC DNA]</scope>
    <source>
        <tissue evidence="2">Whole body</tissue>
    </source>
</reference>
<feature type="compositionally biased region" description="Acidic residues" evidence="1">
    <location>
        <begin position="18"/>
        <end position="40"/>
    </location>
</feature>
<keyword evidence="3" id="KW-1185">Reference proteome</keyword>
<protein>
    <submittedName>
        <fullName evidence="2">Uncharacterized protein</fullName>
    </submittedName>
</protein>
<dbReference type="AlphaFoldDB" id="A0A4S2KIJ3"/>
<organism evidence="2 3">
    <name type="scientific">Temnothorax longispinosus</name>
    <dbReference type="NCBI Taxonomy" id="300112"/>
    <lineage>
        <taxon>Eukaryota</taxon>
        <taxon>Metazoa</taxon>
        <taxon>Ecdysozoa</taxon>
        <taxon>Arthropoda</taxon>
        <taxon>Hexapoda</taxon>
        <taxon>Insecta</taxon>
        <taxon>Pterygota</taxon>
        <taxon>Neoptera</taxon>
        <taxon>Endopterygota</taxon>
        <taxon>Hymenoptera</taxon>
        <taxon>Apocrita</taxon>
        <taxon>Aculeata</taxon>
        <taxon>Formicoidea</taxon>
        <taxon>Formicidae</taxon>
        <taxon>Myrmicinae</taxon>
        <taxon>Temnothorax</taxon>
    </lineage>
</organism>
<evidence type="ECO:0000256" key="1">
    <source>
        <dbReference type="SAM" id="MobiDB-lite"/>
    </source>
</evidence>
<comment type="caution">
    <text evidence="2">The sequence shown here is derived from an EMBL/GenBank/DDBJ whole genome shotgun (WGS) entry which is preliminary data.</text>
</comment>
<name>A0A4S2KIJ3_9HYME</name>
<accession>A0A4S2KIJ3</accession>
<feature type="region of interest" description="Disordered" evidence="1">
    <location>
        <begin position="1"/>
        <end position="51"/>
    </location>
</feature>